<evidence type="ECO:0000256" key="1">
    <source>
        <dbReference type="SAM" id="MobiDB-lite"/>
    </source>
</evidence>
<comment type="caution">
    <text evidence="2">The sequence shown here is derived from an EMBL/GenBank/DDBJ whole genome shotgun (WGS) entry which is preliminary data.</text>
</comment>
<name>A0A543PQE6_9MICO</name>
<organism evidence="2 3">
    <name type="scientific">Humibacillus xanthopallidus</name>
    <dbReference type="NCBI Taxonomy" id="412689"/>
    <lineage>
        <taxon>Bacteria</taxon>
        <taxon>Bacillati</taxon>
        <taxon>Actinomycetota</taxon>
        <taxon>Actinomycetes</taxon>
        <taxon>Micrococcales</taxon>
        <taxon>Intrasporangiaceae</taxon>
        <taxon>Humibacillus</taxon>
    </lineage>
</organism>
<evidence type="ECO:0000313" key="3">
    <source>
        <dbReference type="Proteomes" id="UP000320085"/>
    </source>
</evidence>
<sequence length="172" mass="18000">MTPPPSTTPAPSRLHLEVAATELHRAAAHADAAGDDDPFSPWTALAGHIRLVAAQVAIVPEPPTPPMPPASDRAASNRSTSGASPAAALRLGSWRTRDDVADRATDAGAVVLRHLGFSAAALRDIRAQDAPVNLAHCLAHVDDLCRHVTALADPPPDDEPAALGTNERRRPR</sequence>
<proteinExistence type="predicted"/>
<feature type="compositionally biased region" description="Pro residues" evidence="1">
    <location>
        <begin position="60"/>
        <end position="69"/>
    </location>
</feature>
<dbReference type="RefSeq" id="WP_141823111.1">
    <property type="nucleotide sequence ID" value="NZ_BAAAQC010000003.1"/>
</dbReference>
<protein>
    <submittedName>
        <fullName evidence="2">Uncharacterized protein</fullName>
    </submittedName>
</protein>
<feature type="region of interest" description="Disordered" evidence="1">
    <location>
        <begin position="152"/>
        <end position="172"/>
    </location>
</feature>
<reference evidence="2 3" key="1">
    <citation type="submission" date="2019-06" db="EMBL/GenBank/DDBJ databases">
        <title>Sequencing the genomes of 1000 actinobacteria strains.</title>
        <authorList>
            <person name="Klenk H.-P."/>
        </authorList>
    </citation>
    <scope>NUCLEOTIDE SEQUENCE [LARGE SCALE GENOMIC DNA]</scope>
    <source>
        <strain evidence="2 3">DSM 21776</strain>
    </source>
</reference>
<dbReference type="Proteomes" id="UP000320085">
    <property type="component" value="Unassembled WGS sequence"/>
</dbReference>
<feature type="compositionally biased region" description="Polar residues" evidence="1">
    <location>
        <begin position="74"/>
        <end position="83"/>
    </location>
</feature>
<feature type="region of interest" description="Disordered" evidence="1">
    <location>
        <begin position="60"/>
        <end position="89"/>
    </location>
</feature>
<gene>
    <name evidence="2" type="ORF">FHX52_3002</name>
</gene>
<dbReference type="EMBL" id="VFQF01000002">
    <property type="protein sequence ID" value="TQN46290.1"/>
    <property type="molecule type" value="Genomic_DNA"/>
</dbReference>
<evidence type="ECO:0000313" key="2">
    <source>
        <dbReference type="EMBL" id="TQN46290.1"/>
    </source>
</evidence>
<accession>A0A543PQE6</accession>
<dbReference type="AlphaFoldDB" id="A0A543PQE6"/>